<reference evidence="1" key="1">
    <citation type="submission" date="2021-07" db="EMBL/GenBank/DDBJ databases">
        <authorList>
            <person name="Branca A.L. A."/>
        </authorList>
    </citation>
    <scope>NUCLEOTIDE SEQUENCE</scope>
</reference>
<protein>
    <submittedName>
        <fullName evidence="1">Uncharacterized protein</fullName>
    </submittedName>
</protein>
<proteinExistence type="predicted"/>
<evidence type="ECO:0000313" key="1">
    <source>
        <dbReference type="EMBL" id="CAG8393821.1"/>
    </source>
</evidence>
<accession>A0A9W4JEM9</accession>
<comment type="caution">
    <text evidence="1">The sequence shown here is derived from an EMBL/GenBank/DDBJ whole genome shotgun (WGS) entry which is preliminary data.</text>
</comment>
<dbReference type="EMBL" id="CAJVPD010000248">
    <property type="protein sequence ID" value="CAG8393821.1"/>
    <property type="molecule type" value="Genomic_DNA"/>
</dbReference>
<evidence type="ECO:0000313" key="2">
    <source>
        <dbReference type="Proteomes" id="UP001152592"/>
    </source>
</evidence>
<organism evidence="1 2">
    <name type="scientific">Penicillium salamii</name>
    <dbReference type="NCBI Taxonomy" id="1612424"/>
    <lineage>
        <taxon>Eukaryota</taxon>
        <taxon>Fungi</taxon>
        <taxon>Dikarya</taxon>
        <taxon>Ascomycota</taxon>
        <taxon>Pezizomycotina</taxon>
        <taxon>Eurotiomycetes</taxon>
        <taxon>Eurotiomycetidae</taxon>
        <taxon>Eurotiales</taxon>
        <taxon>Aspergillaceae</taxon>
        <taxon>Penicillium</taxon>
    </lineage>
</organism>
<dbReference type="AlphaFoldDB" id="A0A9W4JEM9"/>
<gene>
    <name evidence="1" type="ORF">PSALAMII_LOCUS6938</name>
</gene>
<dbReference type="Proteomes" id="UP001152592">
    <property type="component" value="Unassembled WGS sequence"/>
</dbReference>
<name>A0A9W4JEM9_9EURO</name>
<sequence length="545" mass="60744">MAQLDLGRATLRIRDSPLQLHLFATANLCQLQIRDETTPSGETIQLSDLKHVWITGAPEMQLRFFLGYDWKLRSAVDILATTLRAKLGALEAGSRNITWDYLADHKVQLWSELGFSALLSTGGVGEADIPGKYTFSIGLRKQHPKQDHKRHWTLPTVMVSPPEISPPRDVSTATLVSVDISLEYCFHEGDISQTSNPFISQVEFARRNPSSFSSSGFELELQAMTEARLPETSFEPVWLEEVLPDALFQHLGPQVQHKSVIEPVIPHGALQRLFELGIQRLMISNKIRDPEILVSDGASLISLADFAPVVFKLGHREAVNQRGVTMPIITKAISAMLQEGHSPSLQAKLTSSMESPHSSEIPLHDFDSQATDLRTAIHSKLWNVAQKSTSKSKPLTKKSFLIPASNVDGYTHETEVTTISMPVGQESDRILSGAYTDHQVHPDERDEGNPASFLSEFHYLRETEGQLLENYSDSSFMYLGESTQSSLDTLFSAAPSSQTAWSDEEAMLFSDDQNVANCREVIMEYPYSAGNIETWDEDLIMMDEV</sequence>
<dbReference type="OrthoDB" id="10250441at2759"/>